<protein>
    <submittedName>
        <fullName evidence="1">Uncharacterized protein</fullName>
    </submittedName>
</protein>
<evidence type="ECO:0000313" key="1">
    <source>
        <dbReference type="EMBL" id="ABC28316.1"/>
    </source>
</evidence>
<dbReference type="RefSeq" id="WP_011395389.1">
    <property type="nucleotide sequence ID" value="NC_007645.1"/>
</dbReference>
<dbReference type="EMBL" id="CP000155">
    <property type="protein sequence ID" value="ABC28316.1"/>
    <property type="molecule type" value="Genomic_DNA"/>
</dbReference>
<dbReference type="Proteomes" id="UP000000238">
    <property type="component" value="Chromosome"/>
</dbReference>
<reference evidence="1 2" key="1">
    <citation type="journal article" date="2005" name="Nucleic Acids Res.">
        <title>Genomic blueprint of Hahella chejuensis, a marine microbe producing an algicidal agent.</title>
        <authorList>
            <person name="Jeong H."/>
            <person name="Yim J.H."/>
            <person name="Lee C."/>
            <person name="Choi S.-H."/>
            <person name="Park Y.K."/>
            <person name="Yoon S.H."/>
            <person name="Hur C.-G."/>
            <person name="Kang H.-Y."/>
            <person name="Kim D."/>
            <person name="Lee H.H."/>
            <person name="Park K.H."/>
            <person name="Park S.-H."/>
            <person name="Park H.-S."/>
            <person name="Lee H.K."/>
            <person name="Oh T.K."/>
            <person name="Kim J.F."/>
        </authorList>
    </citation>
    <scope>NUCLEOTIDE SEQUENCE [LARGE SCALE GENOMIC DNA]</scope>
    <source>
        <strain evidence="1 2">KCTC 2396</strain>
    </source>
</reference>
<sequence>MNEDHNIRSYKLNDDGSLKLQRFYFDSRLWLIVVAISDGDVESYIWWSMEDATVRESWETVALEIKERLSDSIGNSFDRVRKLKDYCPTGWGLWGLGNPACIRNNDLFDDLNEQVFQEATSKL</sequence>
<keyword evidence="2" id="KW-1185">Reference proteome</keyword>
<dbReference type="HOGENOM" id="CLU_2012034_0_0_6"/>
<dbReference type="OrthoDB" id="3173428at2"/>
<accession>Q2SM08</accession>
<organism evidence="1 2">
    <name type="scientific">Hahella chejuensis (strain KCTC 2396)</name>
    <dbReference type="NCBI Taxonomy" id="349521"/>
    <lineage>
        <taxon>Bacteria</taxon>
        <taxon>Pseudomonadati</taxon>
        <taxon>Pseudomonadota</taxon>
        <taxon>Gammaproteobacteria</taxon>
        <taxon>Oceanospirillales</taxon>
        <taxon>Hahellaceae</taxon>
        <taxon>Hahella</taxon>
    </lineage>
</organism>
<gene>
    <name evidence="1" type="ordered locus">HCH_01456</name>
</gene>
<dbReference type="AlphaFoldDB" id="Q2SM08"/>
<proteinExistence type="predicted"/>
<name>Q2SM08_HAHCH</name>
<dbReference type="KEGG" id="hch:HCH_01456"/>
<evidence type="ECO:0000313" key="2">
    <source>
        <dbReference type="Proteomes" id="UP000000238"/>
    </source>
</evidence>